<dbReference type="GO" id="GO:0103117">
    <property type="term" value="F:UDP-3-O-acyl-N-acetylglucosamine deacetylase activity"/>
    <property type="evidence" value="ECO:0007669"/>
    <property type="project" value="UniProtKB-UniRule"/>
</dbReference>
<keyword evidence="8 12" id="KW-0378">Hydrolase</keyword>
<evidence type="ECO:0000256" key="3">
    <source>
        <dbReference type="ARBA" id="ARBA00005002"/>
    </source>
</evidence>
<comment type="pathway">
    <text evidence="3 12">Glycolipid biosynthesis; lipid IV(A) biosynthesis; lipid IV(A) from (3R)-3-hydroxytetradecanoyl-[acyl-carrier-protein] and UDP-N-acetyl-alpha-D-glucosamine: step 2/6.</text>
</comment>
<comment type="cofactor">
    <cofactor evidence="1 12">
        <name>Zn(2+)</name>
        <dbReference type="ChEBI" id="CHEBI:29105"/>
    </cofactor>
</comment>
<evidence type="ECO:0000256" key="7">
    <source>
        <dbReference type="ARBA" id="ARBA00022723"/>
    </source>
</evidence>
<keyword evidence="5 12" id="KW-0444">Lipid biosynthesis</keyword>
<keyword evidence="9 12" id="KW-0862">Zinc</keyword>
<protein>
    <recommendedName>
        <fullName evidence="4 12">UDP-3-O-acyl-N-acetylglucosamine deacetylase</fullName>
        <shortName evidence="12">UDP-3-O-acyl-GlcNAc deacetylase</shortName>
        <ecNumber evidence="4 12">3.5.1.108</ecNumber>
    </recommendedName>
    <alternativeName>
        <fullName evidence="12">UDP-3-O-[R-3-hydroxymyristoyl]-N-acetylglucosamine deacetylase</fullName>
    </alternativeName>
</protein>
<evidence type="ECO:0000256" key="4">
    <source>
        <dbReference type="ARBA" id="ARBA00012745"/>
    </source>
</evidence>
<evidence type="ECO:0000256" key="2">
    <source>
        <dbReference type="ARBA" id="ARBA00002923"/>
    </source>
</evidence>
<keyword evidence="7 12" id="KW-0479">Metal-binding</keyword>
<dbReference type="InterPro" id="IPR020568">
    <property type="entry name" value="Ribosomal_Su5_D2-typ_SF"/>
</dbReference>
<evidence type="ECO:0000313" key="14">
    <source>
        <dbReference type="Proteomes" id="UP000510822"/>
    </source>
</evidence>
<keyword evidence="6 12" id="KW-0441">Lipid A biosynthesis</keyword>
<dbReference type="UniPathway" id="UPA00359">
    <property type="reaction ID" value="UER00478"/>
</dbReference>
<dbReference type="HAMAP" id="MF_00388">
    <property type="entry name" value="LpxC"/>
    <property type="match status" value="1"/>
</dbReference>
<dbReference type="InterPro" id="IPR011334">
    <property type="entry name" value="UDP-acyl_GlcNac_deAcase_C"/>
</dbReference>
<feature type="binding site" evidence="12">
    <location>
        <position position="78"/>
    </location>
    <ligand>
        <name>Zn(2+)</name>
        <dbReference type="ChEBI" id="CHEBI:29105"/>
    </ligand>
</feature>
<organism evidence="13 14">
    <name type="scientific">Chitinibacter fontanus</name>
    <dbReference type="NCBI Taxonomy" id="1737446"/>
    <lineage>
        <taxon>Bacteria</taxon>
        <taxon>Pseudomonadati</taxon>
        <taxon>Pseudomonadota</taxon>
        <taxon>Betaproteobacteria</taxon>
        <taxon>Neisseriales</taxon>
        <taxon>Chitinibacteraceae</taxon>
        <taxon>Chitinibacter</taxon>
    </lineage>
</organism>
<dbReference type="Pfam" id="PF03331">
    <property type="entry name" value="LpxC"/>
    <property type="match status" value="1"/>
</dbReference>
<dbReference type="KEGG" id="cfon:HZU75_06145"/>
<evidence type="ECO:0000256" key="9">
    <source>
        <dbReference type="ARBA" id="ARBA00022833"/>
    </source>
</evidence>
<dbReference type="NCBIfam" id="TIGR00325">
    <property type="entry name" value="lpxC"/>
    <property type="match status" value="1"/>
</dbReference>
<sequence length="304" mass="33676">MFLQRTLKSTIRATGVGLHSGEKVTLTLRPAAADHGIVFQRSDLPESKPFKVGPDLVNDTRLSSTLVQDGVRVGTIEHLMSAFAGLGIDNVIVDVDAPEMPIMDGSAAPFIYLLQSAGIRELNKPKQFVRVLKPIEVHDGDKWVKFEPHDGYKVALTIDFQHPAFKKSAQTIEIDFAESNYVSEIARARTFGFIHEVEYLRANGLARGGNMDNAVVIDEFRVLNDGGLRFEDEFVRHKILDAIGDLYILGYPLIAAFSGYKSGHAMNNKLLRALLADRDSYELVTFDDDAHVPSSFHDLPPLSI</sequence>
<accession>A0A7D5ZET8</accession>
<keyword evidence="14" id="KW-1185">Reference proteome</keyword>
<dbReference type="Gene3D" id="3.30.230.20">
    <property type="entry name" value="lpxc deacetylase, domain 1"/>
    <property type="match status" value="1"/>
</dbReference>
<dbReference type="GO" id="GO:0016020">
    <property type="term" value="C:membrane"/>
    <property type="evidence" value="ECO:0007669"/>
    <property type="project" value="GOC"/>
</dbReference>
<dbReference type="EC" id="3.5.1.108" evidence="4 12"/>
<evidence type="ECO:0000256" key="1">
    <source>
        <dbReference type="ARBA" id="ARBA00001947"/>
    </source>
</evidence>
<evidence type="ECO:0000256" key="10">
    <source>
        <dbReference type="ARBA" id="ARBA00023098"/>
    </source>
</evidence>
<evidence type="ECO:0000256" key="8">
    <source>
        <dbReference type="ARBA" id="ARBA00022801"/>
    </source>
</evidence>
<evidence type="ECO:0000313" key="13">
    <source>
        <dbReference type="EMBL" id="QLI81148.1"/>
    </source>
</evidence>
<gene>
    <name evidence="12" type="primary">lpxC</name>
    <name evidence="13" type="ORF">HZU75_06145</name>
</gene>
<dbReference type="SUPFAM" id="SSF54211">
    <property type="entry name" value="Ribosomal protein S5 domain 2-like"/>
    <property type="match status" value="2"/>
</dbReference>
<name>A0A7D5ZET8_9NEIS</name>
<dbReference type="InterPro" id="IPR015870">
    <property type="entry name" value="UDP-acyl_N-AcGlcN_deAcase_N"/>
</dbReference>
<dbReference type="PANTHER" id="PTHR33694">
    <property type="entry name" value="UDP-3-O-ACYL-N-ACETYLGLUCOSAMINE DEACETYLASE 1, MITOCHONDRIAL-RELATED"/>
    <property type="match status" value="1"/>
</dbReference>
<feature type="active site" description="Proton donor" evidence="12">
    <location>
        <position position="264"/>
    </location>
</feature>
<proteinExistence type="inferred from homology"/>
<dbReference type="Proteomes" id="UP000510822">
    <property type="component" value="Chromosome"/>
</dbReference>
<dbReference type="InterPro" id="IPR004463">
    <property type="entry name" value="UDP-acyl_GlcNac_deAcase"/>
</dbReference>
<evidence type="ECO:0000256" key="12">
    <source>
        <dbReference type="HAMAP-Rule" id="MF_00388"/>
    </source>
</evidence>
<comment type="function">
    <text evidence="2 12">Catalyzes the hydrolysis of UDP-3-O-myristoyl-N-acetylglucosamine to form UDP-3-O-myristoylglucosamine and acetate, the committed step in lipid A biosynthesis.</text>
</comment>
<reference evidence="13 14" key="1">
    <citation type="journal article" date="2016" name="Int. J. Syst. Evol. Microbiol.">
        <title>Chitinibacter fontanus sp. nov., isolated from a spring.</title>
        <authorList>
            <person name="Sheu S.Y."/>
            <person name="Li Y.S."/>
            <person name="Young C.C."/>
            <person name="Chen W.M."/>
        </authorList>
    </citation>
    <scope>NUCLEOTIDE SEQUENCE [LARGE SCALE GENOMIC DNA]</scope>
    <source>
        <strain evidence="13 14">STM-7</strain>
    </source>
</reference>
<dbReference type="AlphaFoldDB" id="A0A7D5ZET8"/>
<dbReference type="EMBL" id="CP058952">
    <property type="protein sequence ID" value="QLI81148.1"/>
    <property type="molecule type" value="Genomic_DNA"/>
</dbReference>
<feature type="binding site" evidence="12">
    <location>
        <position position="237"/>
    </location>
    <ligand>
        <name>Zn(2+)</name>
        <dbReference type="ChEBI" id="CHEBI:29105"/>
    </ligand>
</feature>
<dbReference type="RefSeq" id="WP_180308278.1">
    <property type="nucleotide sequence ID" value="NZ_CP058952.1"/>
</dbReference>
<evidence type="ECO:0000256" key="11">
    <source>
        <dbReference type="ARBA" id="ARBA00024535"/>
    </source>
</evidence>
<evidence type="ECO:0000256" key="5">
    <source>
        <dbReference type="ARBA" id="ARBA00022516"/>
    </source>
</evidence>
<dbReference type="Gene3D" id="3.30.1700.10">
    <property type="entry name" value="lpxc deacetylase, domain 2"/>
    <property type="match status" value="1"/>
</dbReference>
<feature type="binding site" evidence="12">
    <location>
        <position position="241"/>
    </location>
    <ligand>
        <name>Zn(2+)</name>
        <dbReference type="ChEBI" id="CHEBI:29105"/>
    </ligand>
</feature>
<keyword evidence="10 12" id="KW-0443">Lipid metabolism</keyword>
<dbReference type="GO" id="GO:0009245">
    <property type="term" value="P:lipid A biosynthetic process"/>
    <property type="evidence" value="ECO:0007669"/>
    <property type="project" value="UniProtKB-UniRule"/>
</dbReference>
<evidence type="ECO:0000256" key="6">
    <source>
        <dbReference type="ARBA" id="ARBA00022556"/>
    </source>
</evidence>
<dbReference type="PANTHER" id="PTHR33694:SF1">
    <property type="entry name" value="UDP-3-O-ACYL-N-ACETYLGLUCOSAMINE DEACETYLASE 1, MITOCHONDRIAL-RELATED"/>
    <property type="match status" value="1"/>
</dbReference>
<dbReference type="GO" id="GO:0046872">
    <property type="term" value="F:metal ion binding"/>
    <property type="evidence" value="ECO:0007669"/>
    <property type="project" value="UniProtKB-KW"/>
</dbReference>
<comment type="catalytic activity">
    <reaction evidence="11 12">
        <text>a UDP-3-O-[(3R)-3-hydroxyacyl]-N-acetyl-alpha-D-glucosamine + H2O = a UDP-3-O-[(3R)-3-hydroxyacyl]-alpha-D-glucosamine + acetate</text>
        <dbReference type="Rhea" id="RHEA:67816"/>
        <dbReference type="ChEBI" id="CHEBI:15377"/>
        <dbReference type="ChEBI" id="CHEBI:30089"/>
        <dbReference type="ChEBI" id="CHEBI:137740"/>
        <dbReference type="ChEBI" id="CHEBI:173225"/>
        <dbReference type="EC" id="3.5.1.108"/>
    </reaction>
</comment>
<comment type="similarity">
    <text evidence="12">Belongs to the LpxC family.</text>
</comment>